<dbReference type="RefSeq" id="WP_215793391.1">
    <property type="nucleotide sequence ID" value="NZ_JAHKKG010000013.1"/>
</dbReference>
<evidence type="ECO:0000313" key="2">
    <source>
        <dbReference type="Proteomes" id="UP001519654"/>
    </source>
</evidence>
<gene>
    <name evidence="1" type="ORF">KOI35_37180</name>
</gene>
<proteinExistence type="predicted"/>
<accession>A0ABS5Z0G5</accession>
<dbReference type="Proteomes" id="UP001519654">
    <property type="component" value="Unassembled WGS sequence"/>
</dbReference>
<comment type="caution">
    <text evidence="1">The sequence shown here is derived from an EMBL/GenBank/DDBJ whole genome shotgun (WGS) entry which is preliminary data.</text>
</comment>
<keyword evidence="2" id="KW-1185">Reference proteome</keyword>
<dbReference type="EMBL" id="JAHKKG010000013">
    <property type="protein sequence ID" value="MBU2669162.1"/>
    <property type="molecule type" value="Genomic_DNA"/>
</dbReference>
<name>A0ABS5Z0G5_9ACTN</name>
<sequence>MTSPSDDELLAAIARLDRPPADLDERVLFAIELDHIDAEVARLAGPAYAGSGARAAERTRTITFEASRRTVMITVVDRADDLVRIDGWLAPGAPLEVELRLPAASRTVVADGAGRFVFDEVPHGLAQLLVHASDGRVVTPSLVL</sequence>
<organism evidence="1 2">
    <name type="scientific">Paractinoplanes bogorensis</name>
    <dbReference type="NCBI Taxonomy" id="1610840"/>
    <lineage>
        <taxon>Bacteria</taxon>
        <taxon>Bacillati</taxon>
        <taxon>Actinomycetota</taxon>
        <taxon>Actinomycetes</taxon>
        <taxon>Micromonosporales</taxon>
        <taxon>Micromonosporaceae</taxon>
        <taxon>Paractinoplanes</taxon>
    </lineage>
</organism>
<reference evidence="1 2" key="1">
    <citation type="submission" date="2021-06" db="EMBL/GenBank/DDBJ databases">
        <title>Actinoplanes lichenicola sp. nov., and Actinoplanes ovalisporus sp. nov., isolated from lichen in Thailand.</title>
        <authorList>
            <person name="Saeng-In P."/>
            <person name="Kanchanasin P."/>
            <person name="Yuki M."/>
            <person name="Kudo T."/>
            <person name="Ohkuma M."/>
            <person name="Phongsopitanun W."/>
            <person name="Tanasupawat S."/>
        </authorList>
    </citation>
    <scope>NUCLEOTIDE SEQUENCE [LARGE SCALE GENOMIC DNA]</scope>
    <source>
        <strain evidence="1 2">NBRC 110975</strain>
    </source>
</reference>
<evidence type="ECO:0000313" key="1">
    <source>
        <dbReference type="EMBL" id="MBU2669162.1"/>
    </source>
</evidence>
<evidence type="ECO:0008006" key="3">
    <source>
        <dbReference type="Google" id="ProtNLM"/>
    </source>
</evidence>
<protein>
    <recommendedName>
        <fullName evidence="3">Carboxypeptidase regulatory-like domain-containing protein</fullName>
    </recommendedName>
</protein>